<comment type="caution">
    <text evidence="1">The sequence shown here is derived from an EMBL/GenBank/DDBJ whole genome shotgun (WGS) entry which is preliminary data.</text>
</comment>
<dbReference type="AlphaFoldDB" id="A0AAU9NEH1"/>
<name>A0AAU9NEH1_9ASTR</name>
<evidence type="ECO:0000313" key="2">
    <source>
        <dbReference type="Proteomes" id="UP001157418"/>
    </source>
</evidence>
<accession>A0AAU9NEH1</accession>
<dbReference type="Proteomes" id="UP001157418">
    <property type="component" value="Unassembled WGS sequence"/>
</dbReference>
<dbReference type="EMBL" id="CAKMRJ010004445">
    <property type="protein sequence ID" value="CAH1436225.1"/>
    <property type="molecule type" value="Genomic_DNA"/>
</dbReference>
<evidence type="ECO:0000313" key="1">
    <source>
        <dbReference type="EMBL" id="CAH1436225.1"/>
    </source>
</evidence>
<sequence length="117" mass="13910">MFEEELAVRIDTFDFLLSASYTSHDYNLVHCINKMINDHNIHPNADTFRSMIVAGRFVRRREAERLQNPKISKGFTNYKGDGSWRYPPCRNYKIFVRVSSQDLQDRTFGKDFLIWKI</sequence>
<gene>
    <name evidence="1" type="ORF">LVIROSA_LOCUS22610</name>
</gene>
<organism evidence="1 2">
    <name type="scientific">Lactuca virosa</name>
    <dbReference type="NCBI Taxonomy" id="75947"/>
    <lineage>
        <taxon>Eukaryota</taxon>
        <taxon>Viridiplantae</taxon>
        <taxon>Streptophyta</taxon>
        <taxon>Embryophyta</taxon>
        <taxon>Tracheophyta</taxon>
        <taxon>Spermatophyta</taxon>
        <taxon>Magnoliopsida</taxon>
        <taxon>eudicotyledons</taxon>
        <taxon>Gunneridae</taxon>
        <taxon>Pentapetalae</taxon>
        <taxon>asterids</taxon>
        <taxon>campanulids</taxon>
        <taxon>Asterales</taxon>
        <taxon>Asteraceae</taxon>
        <taxon>Cichorioideae</taxon>
        <taxon>Cichorieae</taxon>
        <taxon>Lactucinae</taxon>
        <taxon>Lactuca</taxon>
    </lineage>
</organism>
<reference evidence="1 2" key="1">
    <citation type="submission" date="2022-01" db="EMBL/GenBank/DDBJ databases">
        <authorList>
            <person name="Xiong W."/>
            <person name="Schranz E."/>
        </authorList>
    </citation>
    <scope>NUCLEOTIDE SEQUENCE [LARGE SCALE GENOMIC DNA]</scope>
</reference>
<protein>
    <submittedName>
        <fullName evidence="1">Uncharacterized protein</fullName>
    </submittedName>
</protein>
<proteinExistence type="predicted"/>
<keyword evidence="2" id="KW-1185">Reference proteome</keyword>